<dbReference type="AlphaFoldDB" id="A0A974PN87"/>
<proteinExistence type="predicted"/>
<dbReference type="SMART" id="SM00387">
    <property type="entry name" value="HATPase_c"/>
    <property type="match status" value="1"/>
</dbReference>
<dbReference type="PROSITE" id="PS50109">
    <property type="entry name" value="HIS_KIN"/>
    <property type="match status" value="1"/>
</dbReference>
<feature type="region of interest" description="Disordered" evidence="7">
    <location>
        <begin position="35"/>
        <end position="64"/>
    </location>
</feature>
<dbReference type="GO" id="GO:0000155">
    <property type="term" value="F:phosphorelay sensor kinase activity"/>
    <property type="evidence" value="ECO:0007669"/>
    <property type="project" value="TreeGrafter"/>
</dbReference>
<dbReference type="KEGG" id="xdi:EZH22_29335"/>
<accession>A0A974PN87</accession>
<keyword evidence="5" id="KW-0418">Kinase</keyword>
<dbReference type="InterPro" id="IPR036890">
    <property type="entry name" value="HATPase_C_sf"/>
</dbReference>
<organism evidence="9 11">
    <name type="scientific">Xanthobacter dioxanivorans</name>
    <dbReference type="NCBI Taxonomy" id="2528964"/>
    <lineage>
        <taxon>Bacteria</taxon>
        <taxon>Pseudomonadati</taxon>
        <taxon>Pseudomonadota</taxon>
        <taxon>Alphaproteobacteria</taxon>
        <taxon>Hyphomicrobiales</taxon>
        <taxon>Xanthobacteraceae</taxon>
        <taxon>Xanthobacter</taxon>
    </lineage>
</organism>
<reference evidence="9 11" key="1">
    <citation type="submission" date="2020-10" db="EMBL/GenBank/DDBJ databases">
        <title>Degradation of 1,4-Dioxane by Xanthobacter sp. YN2, via a Novel Group-2 Soluble Di-Iron Monooxygenase.</title>
        <authorList>
            <person name="Ma F."/>
            <person name="Wang Y."/>
            <person name="Yang J."/>
            <person name="Guo H."/>
            <person name="Su D."/>
            <person name="Yu L."/>
        </authorList>
    </citation>
    <scope>NUCLEOTIDE SEQUENCE [LARGE SCALE GENOMIC DNA]</scope>
    <source>
        <strain evidence="9 11">YN2</strain>
    </source>
</reference>
<dbReference type="GO" id="GO:0005524">
    <property type="term" value="F:ATP binding"/>
    <property type="evidence" value="ECO:0007669"/>
    <property type="project" value="UniProtKB-KW"/>
</dbReference>
<keyword evidence="4" id="KW-0547">Nucleotide-binding</keyword>
<keyword evidence="11" id="KW-1185">Reference proteome</keyword>
<name>A0A974PN87_9HYPH</name>
<gene>
    <name evidence="9" type="ORF">EZH22_27735</name>
    <name evidence="10" type="ORF">EZH22_29335</name>
</gene>
<dbReference type="Proteomes" id="UP000596427">
    <property type="component" value="Chromosome"/>
</dbReference>
<sequence>MIHATSAGSPQVGLSRRHLLPWICSWRRSSHCLPASAPRGAGPPPAPDQFPSLVPGAPRLHPHHHLAGKAHHVGAQSVAEPLEPVNLNGLLADLAAELSASGPPVTLIVSPPHILPLRRMALHRALRNLLENAQRYGAGATVGISPAGTETFIIIDDAGPGIPEADLERVFDPFERLETSRSRETGGAGLGLPIARAILRAHGGEVSLSNRPEGGLRATVRLPAANQGAKSSGERVA</sequence>
<dbReference type="GO" id="GO:0005886">
    <property type="term" value="C:plasma membrane"/>
    <property type="evidence" value="ECO:0007669"/>
    <property type="project" value="TreeGrafter"/>
</dbReference>
<protein>
    <recommendedName>
        <fullName evidence="2">histidine kinase</fullName>
        <ecNumber evidence="2">2.7.13.3</ecNumber>
    </recommendedName>
</protein>
<evidence type="ECO:0000256" key="5">
    <source>
        <dbReference type="ARBA" id="ARBA00022777"/>
    </source>
</evidence>
<dbReference type="Pfam" id="PF02518">
    <property type="entry name" value="HATPase_c"/>
    <property type="match status" value="1"/>
</dbReference>
<dbReference type="PRINTS" id="PR00344">
    <property type="entry name" value="BCTRLSENSOR"/>
</dbReference>
<dbReference type="Gene3D" id="3.30.565.10">
    <property type="entry name" value="Histidine kinase-like ATPase, C-terminal domain"/>
    <property type="match status" value="1"/>
</dbReference>
<comment type="catalytic activity">
    <reaction evidence="1">
        <text>ATP + protein L-histidine = ADP + protein N-phospho-L-histidine.</text>
        <dbReference type="EC" id="2.7.13.3"/>
    </reaction>
</comment>
<keyword evidence="6" id="KW-0067">ATP-binding</keyword>
<keyword evidence="3" id="KW-0808">Transferase</keyword>
<evidence type="ECO:0000313" key="10">
    <source>
        <dbReference type="EMBL" id="QRG06891.1"/>
    </source>
</evidence>
<dbReference type="PANTHER" id="PTHR44936">
    <property type="entry name" value="SENSOR PROTEIN CREC"/>
    <property type="match status" value="1"/>
</dbReference>
<evidence type="ECO:0000256" key="1">
    <source>
        <dbReference type="ARBA" id="ARBA00000085"/>
    </source>
</evidence>
<dbReference type="InterPro" id="IPR003594">
    <property type="entry name" value="HATPase_dom"/>
</dbReference>
<evidence type="ECO:0000313" key="9">
    <source>
        <dbReference type="EMBL" id="QRG06660.1"/>
    </source>
</evidence>
<feature type="domain" description="Histidine kinase" evidence="8">
    <location>
        <begin position="122"/>
        <end position="226"/>
    </location>
</feature>
<dbReference type="EMBL" id="CP063362">
    <property type="protein sequence ID" value="QRG06660.1"/>
    <property type="molecule type" value="Genomic_DNA"/>
</dbReference>
<dbReference type="SUPFAM" id="SSF55874">
    <property type="entry name" value="ATPase domain of HSP90 chaperone/DNA topoisomerase II/histidine kinase"/>
    <property type="match status" value="1"/>
</dbReference>
<dbReference type="KEGG" id="xdi:EZH22_27735"/>
<dbReference type="InterPro" id="IPR005467">
    <property type="entry name" value="His_kinase_dom"/>
</dbReference>
<dbReference type="PANTHER" id="PTHR44936:SF10">
    <property type="entry name" value="SENSOR PROTEIN RSTB"/>
    <property type="match status" value="1"/>
</dbReference>
<evidence type="ECO:0000313" key="11">
    <source>
        <dbReference type="Proteomes" id="UP000596427"/>
    </source>
</evidence>
<evidence type="ECO:0000256" key="4">
    <source>
        <dbReference type="ARBA" id="ARBA00022741"/>
    </source>
</evidence>
<evidence type="ECO:0000256" key="7">
    <source>
        <dbReference type="SAM" id="MobiDB-lite"/>
    </source>
</evidence>
<evidence type="ECO:0000256" key="2">
    <source>
        <dbReference type="ARBA" id="ARBA00012438"/>
    </source>
</evidence>
<evidence type="ECO:0000259" key="8">
    <source>
        <dbReference type="PROSITE" id="PS50109"/>
    </source>
</evidence>
<dbReference type="InterPro" id="IPR050980">
    <property type="entry name" value="2C_sensor_his_kinase"/>
</dbReference>
<evidence type="ECO:0000256" key="6">
    <source>
        <dbReference type="ARBA" id="ARBA00022840"/>
    </source>
</evidence>
<evidence type="ECO:0000256" key="3">
    <source>
        <dbReference type="ARBA" id="ARBA00022679"/>
    </source>
</evidence>
<dbReference type="EMBL" id="CP063362">
    <property type="protein sequence ID" value="QRG06891.1"/>
    <property type="molecule type" value="Genomic_DNA"/>
</dbReference>
<dbReference type="InterPro" id="IPR004358">
    <property type="entry name" value="Sig_transdc_His_kin-like_C"/>
</dbReference>
<dbReference type="EC" id="2.7.13.3" evidence="2"/>